<reference evidence="2 3" key="1">
    <citation type="journal article" date="2013" name="Genome Biol.">
        <title>Genome of Acanthamoeba castellanii highlights extensive lateral gene transfer and early evolution of tyrosine kinase signaling.</title>
        <authorList>
            <person name="Clarke M."/>
            <person name="Lohan A.J."/>
            <person name="Liu B."/>
            <person name="Lagkouvardos I."/>
            <person name="Roy S."/>
            <person name="Zafar N."/>
            <person name="Bertelli C."/>
            <person name="Schilde C."/>
            <person name="Kianianmomeni A."/>
            <person name="Burglin T.R."/>
            <person name="Frech C."/>
            <person name="Turcotte B."/>
            <person name="Kopec K.O."/>
            <person name="Synnott J.M."/>
            <person name="Choo C."/>
            <person name="Paponov I."/>
            <person name="Finkler A."/>
            <person name="Soon Heng Tan C."/>
            <person name="Hutchins A.P."/>
            <person name="Weinmeier T."/>
            <person name="Rattei T."/>
            <person name="Chu J.S."/>
            <person name="Gimenez G."/>
            <person name="Irimia M."/>
            <person name="Rigden D.J."/>
            <person name="Fitzpatrick D.A."/>
            <person name="Lorenzo-Morales J."/>
            <person name="Bateman A."/>
            <person name="Chiu C.H."/>
            <person name="Tang P."/>
            <person name="Hegemann P."/>
            <person name="Fromm H."/>
            <person name="Raoult D."/>
            <person name="Greub G."/>
            <person name="Miranda-Saavedra D."/>
            <person name="Chen N."/>
            <person name="Nash P."/>
            <person name="Ginger M.L."/>
            <person name="Horn M."/>
            <person name="Schaap P."/>
            <person name="Caler L."/>
            <person name="Loftus B."/>
        </authorList>
    </citation>
    <scope>NUCLEOTIDE SEQUENCE [LARGE SCALE GENOMIC DNA]</scope>
    <source>
        <strain evidence="2 3">Neff</strain>
    </source>
</reference>
<dbReference type="Gene3D" id="3.30.930.10">
    <property type="entry name" value="Bira Bifunctional Protein, Domain 2"/>
    <property type="match status" value="1"/>
</dbReference>
<dbReference type="InterPro" id="IPR004143">
    <property type="entry name" value="BPL_LPL_catalytic"/>
</dbReference>
<dbReference type="Proteomes" id="UP000011083">
    <property type="component" value="Unassembled WGS sequence"/>
</dbReference>
<dbReference type="PANTHER" id="PTHR43506">
    <property type="entry name" value="BIOTIN/LIPOATE A/B PROTEIN LIGASE FAMILY"/>
    <property type="match status" value="1"/>
</dbReference>
<dbReference type="STRING" id="1257118.L8HEE5"/>
<dbReference type="SUPFAM" id="SSF55681">
    <property type="entry name" value="Class II aaRS and biotin synthetases"/>
    <property type="match status" value="1"/>
</dbReference>
<dbReference type="Pfam" id="PF21948">
    <property type="entry name" value="LplA-B_cat"/>
    <property type="match status" value="1"/>
</dbReference>
<gene>
    <name evidence="2" type="ORF">ACA1_149490</name>
</gene>
<evidence type="ECO:0000313" key="2">
    <source>
        <dbReference type="EMBL" id="ELR22781.1"/>
    </source>
</evidence>
<accession>L8HEE5</accession>
<sequence>MAVGVVRLPAGATILQQLHVEEALFKRHPDRSYLLVHHAAPPAVVLGMSGQVHRDVVVERVVADGVPVIRRFSGGGTVYVDRSTLFSTLISTADFLRPDQVKVFPREVMAWVGGFYRRAFADAHVEDGAVFALRENDYHTSFLWDFEEVKLNAYLAHPEKQPAYRLQRPHSDFVCRLRDRFPARSIEDMVGAIRGAMGELGVELVDVPATEVEGALEEARAAGQLSSHAVELGLPPAARDTGVERRTHATS</sequence>
<keyword evidence="2" id="KW-0436">Ligase</keyword>
<organism evidence="2 3">
    <name type="scientific">Acanthamoeba castellanii (strain ATCC 30010 / Neff)</name>
    <dbReference type="NCBI Taxonomy" id="1257118"/>
    <lineage>
        <taxon>Eukaryota</taxon>
        <taxon>Amoebozoa</taxon>
        <taxon>Discosea</taxon>
        <taxon>Longamoebia</taxon>
        <taxon>Centramoebida</taxon>
        <taxon>Acanthamoebidae</taxon>
        <taxon>Acanthamoeba</taxon>
    </lineage>
</organism>
<dbReference type="VEuPathDB" id="AmoebaDB:ACA1_149490"/>
<dbReference type="OrthoDB" id="201621at2759"/>
<dbReference type="GO" id="GO:0016874">
    <property type="term" value="F:ligase activity"/>
    <property type="evidence" value="ECO:0007669"/>
    <property type="project" value="UniProtKB-KW"/>
</dbReference>
<dbReference type="KEGG" id="acan:ACA1_149490"/>
<name>L8HEE5_ACACF</name>
<keyword evidence="3" id="KW-1185">Reference proteome</keyword>
<dbReference type="InterPro" id="IPR053264">
    <property type="entry name" value="Lipoate-ligase_2_inactive"/>
</dbReference>
<protein>
    <submittedName>
        <fullName evidence="2">Biotin/lipoate A/B protein ligase domain containing protein</fullName>
    </submittedName>
</protein>
<evidence type="ECO:0000259" key="1">
    <source>
        <dbReference type="Pfam" id="PF21948"/>
    </source>
</evidence>
<dbReference type="RefSeq" id="XP_004351558.1">
    <property type="nucleotide sequence ID" value="XM_004351506.1"/>
</dbReference>
<dbReference type="GeneID" id="14923740"/>
<dbReference type="AlphaFoldDB" id="L8HEE5"/>
<dbReference type="PANTHER" id="PTHR43506:SF1">
    <property type="entry name" value="BPL_LPL CATALYTIC DOMAIN-CONTAINING PROTEIN"/>
    <property type="match status" value="1"/>
</dbReference>
<feature type="domain" description="BPL/LPL catalytic" evidence="1">
    <location>
        <begin position="15"/>
        <end position="95"/>
    </location>
</feature>
<proteinExistence type="predicted"/>
<dbReference type="InterPro" id="IPR045864">
    <property type="entry name" value="aa-tRNA-synth_II/BPL/LPL"/>
</dbReference>
<dbReference type="EMBL" id="KB007870">
    <property type="protein sequence ID" value="ELR22781.1"/>
    <property type="molecule type" value="Genomic_DNA"/>
</dbReference>
<evidence type="ECO:0000313" key="3">
    <source>
        <dbReference type="Proteomes" id="UP000011083"/>
    </source>
</evidence>